<evidence type="ECO:0000256" key="2">
    <source>
        <dbReference type="ARBA" id="ARBA00007163"/>
    </source>
</evidence>
<dbReference type="GO" id="GO:0005737">
    <property type="term" value="C:cytoplasm"/>
    <property type="evidence" value="ECO:0007669"/>
    <property type="project" value="UniProtKB-SubCell"/>
</dbReference>
<dbReference type="InterPro" id="IPR004827">
    <property type="entry name" value="bZIP"/>
</dbReference>
<keyword evidence="9" id="KW-0010">Activator</keyword>
<keyword evidence="16" id="KW-1185">Reference proteome</keyword>
<keyword evidence="4" id="KW-0963">Cytoplasm</keyword>
<evidence type="ECO:0000256" key="12">
    <source>
        <dbReference type="ARBA" id="ARBA00029907"/>
    </source>
</evidence>
<keyword evidence="6" id="KW-0221">Differentiation</keyword>
<keyword evidence="11" id="KW-0539">Nucleus</keyword>
<keyword evidence="7" id="KW-0805">Transcription regulation</keyword>
<evidence type="ECO:0000259" key="14">
    <source>
        <dbReference type="PROSITE" id="PS50217"/>
    </source>
</evidence>
<reference evidence="15" key="2">
    <citation type="submission" date="2025-09" db="UniProtKB">
        <authorList>
            <consortium name="Ensembl"/>
        </authorList>
    </citation>
    <scope>IDENTIFICATION</scope>
</reference>
<evidence type="ECO:0000256" key="6">
    <source>
        <dbReference type="ARBA" id="ARBA00022782"/>
    </source>
</evidence>
<dbReference type="Gene3D" id="1.20.5.170">
    <property type="match status" value="1"/>
</dbReference>
<dbReference type="AlphaFoldDB" id="A0A3B3RVI8"/>
<keyword evidence="10" id="KW-0804">Transcription</keyword>
<evidence type="ECO:0000256" key="3">
    <source>
        <dbReference type="ARBA" id="ARBA00019754"/>
    </source>
</evidence>
<dbReference type="GO" id="GO:0005634">
    <property type="term" value="C:nucleus"/>
    <property type="evidence" value="ECO:0007669"/>
    <property type="project" value="TreeGrafter"/>
</dbReference>
<dbReference type="GeneTree" id="ENSGT00940000159745"/>
<feature type="coiled-coil region" evidence="13">
    <location>
        <begin position="56"/>
        <end position="83"/>
    </location>
</feature>
<dbReference type="Pfam" id="PF00170">
    <property type="entry name" value="bZIP_1"/>
    <property type="match status" value="1"/>
</dbReference>
<dbReference type="GO" id="GO:0000978">
    <property type="term" value="F:RNA polymerase II cis-regulatory region sequence-specific DNA binding"/>
    <property type="evidence" value="ECO:0007669"/>
    <property type="project" value="TreeGrafter"/>
</dbReference>
<dbReference type="PANTHER" id="PTHR23351:SF14">
    <property type="entry name" value="BASIC LEUCINE ZIPPER TRANSCRIPTIONAL FACTOR ATF-LIKE"/>
    <property type="match status" value="1"/>
</dbReference>
<organism evidence="15 16">
    <name type="scientific">Paramormyrops kingsleyae</name>
    <dbReference type="NCBI Taxonomy" id="1676925"/>
    <lineage>
        <taxon>Eukaryota</taxon>
        <taxon>Metazoa</taxon>
        <taxon>Chordata</taxon>
        <taxon>Craniata</taxon>
        <taxon>Vertebrata</taxon>
        <taxon>Euteleostomi</taxon>
        <taxon>Actinopterygii</taxon>
        <taxon>Neopterygii</taxon>
        <taxon>Teleostei</taxon>
        <taxon>Osteoglossocephala</taxon>
        <taxon>Osteoglossomorpha</taxon>
        <taxon>Osteoglossiformes</taxon>
        <taxon>Mormyridae</taxon>
        <taxon>Paramormyrops</taxon>
    </lineage>
</organism>
<comment type="similarity">
    <text evidence="2">Belongs to the bZIP family.</text>
</comment>
<keyword evidence="13" id="KW-0175">Coiled coil</keyword>
<dbReference type="PANTHER" id="PTHR23351">
    <property type="entry name" value="FOS TRANSCRIPTION FACTOR-RELATED"/>
    <property type="match status" value="1"/>
</dbReference>
<protein>
    <recommendedName>
        <fullName evidence="3">Basic leucine zipper transcriptional factor ATF-like</fullName>
    </recommendedName>
    <alternativeName>
        <fullName evidence="12">B-cell-activating transcription factor</fullName>
    </alternativeName>
</protein>
<keyword evidence="8" id="KW-0238">DNA-binding</keyword>
<dbReference type="PROSITE" id="PS50217">
    <property type="entry name" value="BZIP"/>
    <property type="match status" value="1"/>
</dbReference>
<evidence type="ECO:0000256" key="13">
    <source>
        <dbReference type="SAM" id="Coils"/>
    </source>
</evidence>
<comment type="subcellular location">
    <subcellularLocation>
        <location evidence="1">Cytoplasm</location>
    </subcellularLocation>
</comment>
<keyword evidence="5" id="KW-0678">Repressor</keyword>
<evidence type="ECO:0000313" key="16">
    <source>
        <dbReference type="Proteomes" id="UP000261540"/>
    </source>
</evidence>
<evidence type="ECO:0000256" key="7">
    <source>
        <dbReference type="ARBA" id="ARBA00023015"/>
    </source>
</evidence>
<dbReference type="InterPro" id="IPR046347">
    <property type="entry name" value="bZIP_sf"/>
</dbReference>
<evidence type="ECO:0000313" key="15">
    <source>
        <dbReference type="Ensembl" id="ENSPKIP00000021875.1"/>
    </source>
</evidence>
<dbReference type="SMART" id="SM00338">
    <property type="entry name" value="BRLZ"/>
    <property type="match status" value="1"/>
</dbReference>
<dbReference type="SUPFAM" id="SSF57959">
    <property type="entry name" value="Leucine zipper domain"/>
    <property type="match status" value="1"/>
</dbReference>
<evidence type="ECO:0000256" key="11">
    <source>
        <dbReference type="ARBA" id="ARBA00023242"/>
    </source>
</evidence>
<sequence length="131" mass="15304">EPHTAEWVLLKVIKRKWSEPRWTDRQDSMDDVKKVMRREQNRVAAQKSRMWQTQKADSLRLESEKLERENAVLGREVNQLTEEAKCLSAVLSHHQPLCCAVDLHSSTHQYLFEVYKSLEPTHEGRASSCTC</sequence>
<dbReference type="GO" id="GO:0000981">
    <property type="term" value="F:DNA-binding transcription factor activity, RNA polymerase II-specific"/>
    <property type="evidence" value="ECO:0007669"/>
    <property type="project" value="TreeGrafter"/>
</dbReference>
<name>A0A3B3RVI8_9TELE</name>
<dbReference type="GO" id="GO:0030154">
    <property type="term" value="P:cell differentiation"/>
    <property type="evidence" value="ECO:0007669"/>
    <property type="project" value="UniProtKB-KW"/>
</dbReference>
<evidence type="ECO:0000256" key="5">
    <source>
        <dbReference type="ARBA" id="ARBA00022491"/>
    </source>
</evidence>
<accession>A0A3B3RVI8</accession>
<dbReference type="InterPro" id="IPR000837">
    <property type="entry name" value="AP-1"/>
</dbReference>
<evidence type="ECO:0000256" key="4">
    <source>
        <dbReference type="ARBA" id="ARBA00022490"/>
    </source>
</evidence>
<proteinExistence type="inferred from homology"/>
<dbReference type="STRING" id="1676925.ENSPKIP00000021875"/>
<evidence type="ECO:0000256" key="9">
    <source>
        <dbReference type="ARBA" id="ARBA00023159"/>
    </source>
</evidence>
<reference evidence="15" key="1">
    <citation type="submission" date="2025-08" db="UniProtKB">
        <authorList>
            <consortium name="Ensembl"/>
        </authorList>
    </citation>
    <scope>IDENTIFICATION</scope>
</reference>
<evidence type="ECO:0000256" key="1">
    <source>
        <dbReference type="ARBA" id="ARBA00004496"/>
    </source>
</evidence>
<dbReference type="Proteomes" id="UP000261540">
    <property type="component" value="Unplaced"/>
</dbReference>
<dbReference type="Ensembl" id="ENSPKIT00000002520.1">
    <property type="protein sequence ID" value="ENSPKIP00000021875.1"/>
    <property type="gene ID" value="ENSPKIG00000006100.1"/>
</dbReference>
<evidence type="ECO:0000256" key="8">
    <source>
        <dbReference type="ARBA" id="ARBA00023125"/>
    </source>
</evidence>
<evidence type="ECO:0000256" key="10">
    <source>
        <dbReference type="ARBA" id="ARBA00023163"/>
    </source>
</evidence>
<feature type="domain" description="BZIP" evidence="14">
    <location>
        <begin position="31"/>
        <end position="94"/>
    </location>
</feature>
<dbReference type="PRINTS" id="PR00042">
    <property type="entry name" value="LEUZIPPRFOS"/>
</dbReference>